<dbReference type="EMBL" id="AJYK02000024">
    <property type="protein sequence ID" value="OEF28196.1"/>
    <property type="molecule type" value="Genomic_DNA"/>
</dbReference>
<proteinExistence type="predicted"/>
<dbReference type="GO" id="GO:0016787">
    <property type="term" value="F:hydrolase activity"/>
    <property type="evidence" value="ECO:0007669"/>
    <property type="project" value="InterPro"/>
</dbReference>
<keyword evidence="3" id="KW-1185">Reference proteome</keyword>
<dbReference type="SUPFAM" id="SSF56300">
    <property type="entry name" value="Metallo-dependent phosphatases"/>
    <property type="match status" value="1"/>
</dbReference>
<evidence type="ECO:0000313" key="2">
    <source>
        <dbReference type="EMBL" id="OEF28196.1"/>
    </source>
</evidence>
<organism evidence="2 3">
    <name type="scientific">Vibrio rumoiensis 1S-45</name>
    <dbReference type="NCBI Taxonomy" id="1188252"/>
    <lineage>
        <taxon>Bacteria</taxon>
        <taxon>Pseudomonadati</taxon>
        <taxon>Pseudomonadota</taxon>
        <taxon>Gammaproteobacteria</taxon>
        <taxon>Vibrionales</taxon>
        <taxon>Vibrionaceae</taxon>
        <taxon>Vibrio</taxon>
    </lineage>
</organism>
<reference evidence="2 3" key="1">
    <citation type="journal article" date="2012" name="Science">
        <title>Ecological populations of bacteria act as socially cohesive units of antibiotic production and resistance.</title>
        <authorList>
            <person name="Cordero O.X."/>
            <person name="Wildschutte H."/>
            <person name="Kirkup B."/>
            <person name="Proehl S."/>
            <person name="Ngo L."/>
            <person name="Hussain F."/>
            <person name="Le Roux F."/>
            <person name="Mincer T."/>
            <person name="Polz M.F."/>
        </authorList>
    </citation>
    <scope>NUCLEOTIDE SEQUENCE [LARGE SCALE GENOMIC DNA]</scope>
    <source>
        <strain evidence="2 3">1S-45</strain>
    </source>
</reference>
<dbReference type="PROSITE" id="PS51257">
    <property type="entry name" value="PROKAR_LIPOPROTEIN"/>
    <property type="match status" value="1"/>
</dbReference>
<evidence type="ECO:0000259" key="1">
    <source>
        <dbReference type="Pfam" id="PF00149"/>
    </source>
</evidence>
<dbReference type="InterPro" id="IPR004843">
    <property type="entry name" value="Calcineurin-like_PHP"/>
</dbReference>
<dbReference type="Proteomes" id="UP000094070">
    <property type="component" value="Unassembled WGS sequence"/>
</dbReference>
<dbReference type="Pfam" id="PF00149">
    <property type="entry name" value="Metallophos"/>
    <property type="match status" value="1"/>
</dbReference>
<dbReference type="InterPro" id="IPR029052">
    <property type="entry name" value="Metallo-depent_PP-like"/>
</dbReference>
<dbReference type="Gene3D" id="3.60.21.10">
    <property type="match status" value="2"/>
</dbReference>
<protein>
    <submittedName>
        <fullName evidence="2">Phosphoesterase</fullName>
    </submittedName>
</protein>
<dbReference type="AlphaFoldDB" id="A0A1E5E5K2"/>
<name>A0A1E5E5K2_9VIBR</name>
<sequence length="722" mass="81200">MKSFRAFIPLAISMALFGCNEETKTAENQTEETENSDANEPEPIASSLKVAFMPDIHFHDVYGDFEDGSFDGLPNSKSGDNATIRTMLSQMNSTRLFNENYFALLAALDDVVAKGIKYVALPGDFSDDGQPVHLRGLAKIFKKYEEEHGLVFFAAPGNHDPVRPFNQPGGKSDFLGEGGQNQRIYSLGKNECQGYTEATTTIDNASGLATICTQEIQHLGYESVMSMMGDFGFYPDESYLYYETPYSQNKSVDSYSYTEAKTDATYQNRMYEICYEGTGGDYKQEGYTSCSMVPDSTYLVEPVEGVWLLAIDANVYRPKNNSTGGEDNPDGYDGSSSAGYNLMLTHKQQVIEWIADVVQRAKEQNKVLLSFSHFPMTDFYNGASEDIEDVFGEGNFQLSRMPQNSTSEALAETGLTVHVGGHMHFNDTGVKQYQKEGKTYTLFNIQAPSLAGYVPAYKILSLKPNSQIEVETVIIGDVARFDELFEHYQKEYDYLVSSKSDSLWNKAILNSKSYYELTDWHIRELTRLRFLPSEWPEDMKTMIFNMNGKEMLIMSQIETTLTYCEMSYLLGDSTGCSLTEEQNIQAKIEWDAATVNAQAKAEEAGLTLATFEQWTGTELATDFYRLRNADELAFRDIEEQRLSEYELLSLELSSFKGEIVIDDSTDVNSLNAGELFRSRFGSLFYILDKFASGEASDHFIIDTEYGTLEDLVQSPAREHFAH</sequence>
<feature type="domain" description="Calcineurin-like phosphoesterase" evidence="1">
    <location>
        <begin position="49"/>
        <end position="171"/>
    </location>
</feature>
<dbReference type="eggNOG" id="COG1409">
    <property type="taxonomic scope" value="Bacteria"/>
</dbReference>
<comment type="caution">
    <text evidence="2">The sequence shown here is derived from an EMBL/GenBank/DDBJ whole genome shotgun (WGS) entry which is preliminary data.</text>
</comment>
<evidence type="ECO:0000313" key="3">
    <source>
        <dbReference type="Proteomes" id="UP000094070"/>
    </source>
</evidence>
<gene>
    <name evidence="2" type="ORF">A1QC_06030</name>
</gene>
<accession>A0A1E5E5K2</accession>
<dbReference type="STRING" id="1188252.A1QC_06030"/>